<dbReference type="EMBL" id="VSSQ01020368">
    <property type="protein sequence ID" value="MPM65167.1"/>
    <property type="molecule type" value="Genomic_DNA"/>
</dbReference>
<gene>
    <name evidence="1" type="ORF">SDC9_112059</name>
</gene>
<organism evidence="1">
    <name type="scientific">bioreactor metagenome</name>
    <dbReference type="NCBI Taxonomy" id="1076179"/>
    <lineage>
        <taxon>unclassified sequences</taxon>
        <taxon>metagenomes</taxon>
        <taxon>ecological metagenomes</taxon>
    </lineage>
</organism>
<accession>A0A645BIG8</accession>
<sequence length="55" mass="6320">MSEWMNINKTVKIKDGMIKVAPRRTVTHPGDINSNKNSMVKGIIHISILRNIYVR</sequence>
<dbReference type="AlphaFoldDB" id="A0A645BIG8"/>
<evidence type="ECO:0000313" key="1">
    <source>
        <dbReference type="EMBL" id="MPM65167.1"/>
    </source>
</evidence>
<comment type="caution">
    <text evidence="1">The sequence shown here is derived from an EMBL/GenBank/DDBJ whole genome shotgun (WGS) entry which is preliminary data.</text>
</comment>
<reference evidence="1" key="1">
    <citation type="submission" date="2019-08" db="EMBL/GenBank/DDBJ databases">
        <authorList>
            <person name="Kucharzyk K."/>
            <person name="Murdoch R.W."/>
            <person name="Higgins S."/>
            <person name="Loffler F."/>
        </authorList>
    </citation>
    <scope>NUCLEOTIDE SEQUENCE</scope>
</reference>
<protein>
    <submittedName>
        <fullName evidence="1">Uncharacterized protein</fullName>
    </submittedName>
</protein>
<proteinExistence type="predicted"/>
<name>A0A645BIG8_9ZZZZ</name>